<name>A0A392RI26_9FABA</name>
<evidence type="ECO:0000256" key="1">
    <source>
        <dbReference type="SAM" id="MobiDB-lite"/>
    </source>
</evidence>
<accession>A0A392RI26</accession>
<dbReference type="Proteomes" id="UP000265520">
    <property type="component" value="Unassembled WGS sequence"/>
</dbReference>
<dbReference type="AlphaFoldDB" id="A0A392RI26"/>
<sequence length="108" mass="11874">DLAYKDVDDYKNYLDYLTDEITRLKSKYFDDNGPVNLNGPVEVENIMNPPCSRSKGGVPNSNTTVGRRRRPGSCGGCSAVGHNIRFLGAGWNSLQTCCGCHDEKITDT</sequence>
<feature type="non-terminal residue" evidence="2">
    <location>
        <position position="1"/>
    </location>
</feature>
<proteinExistence type="predicted"/>
<feature type="region of interest" description="Disordered" evidence="1">
    <location>
        <begin position="48"/>
        <end position="71"/>
    </location>
</feature>
<evidence type="ECO:0000313" key="2">
    <source>
        <dbReference type="EMBL" id="MCI35245.1"/>
    </source>
</evidence>
<organism evidence="2 3">
    <name type="scientific">Trifolium medium</name>
    <dbReference type="NCBI Taxonomy" id="97028"/>
    <lineage>
        <taxon>Eukaryota</taxon>
        <taxon>Viridiplantae</taxon>
        <taxon>Streptophyta</taxon>
        <taxon>Embryophyta</taxon>
        <taxon>Tracheophyta</taxon>
        <taxon>Spermatophyta</taxon>
        <taxon>Magnoliopsida</taxon>
        <taxon>eudicotyledons</taxon>
        <taxon>Gunneridae</taxon>
        <taxon>Pentapetalae</taxon>
        <taxon>rosids</taxon>
        <taxon>fabids</taxon>
        <taxon>Fabales</taxon>
        <taxon>Fabaceae</taxon>
        <taxon>Papilionoideae</taxon>
        <taxon>50 kb inversion clade</taxon>
        <taxon>NPAAA clade</taxon>
        <taxon>Hologalegina</taxon>
        <taxon>IRL clade</taxon>
        <taxon>Trifolieae</taxon>
        <taxon>Trifolium</taxon>
    </lineage>
</organism>
<reference evidence="2 3" key="1">
    <citation type="journal article" date="2018" name="Front. Plant Sci.">
        <title>Red Clover (Trifolium pratense) and Zigzag Clover (T. medium) - A Picture of Genomic Similarities and Differences.</title>
        <authorList>
            <person name="Dluhosova J."/>
            <person name="Istvanek J."/>
            <person name="Nedelnik J."/>
            <person name="Repkova J."/>
        </authorList>
    </citation>
    <scope>NUCLEOTIDE SEQUENCE [LARGE SCALE GENOMIC DNA]</scope>
    <source>
        <strain evidence="3">cv. 10/8</strain>
        <tissue evidence="2">Leaf</tissue>
    </source>
</reference>
<comment type="caution">
    <text evidence="2">The sequence shown here is derived from an EMBL/GenBank/DDBJ whole genome shotgun (WGS) entry which is preliminary data.</text>
</comment>
<protein>
    <submittedName>
        <fullName evidence="2">Uncharacterized protein</fullName>
    </submittedName>
</protein>
<dbReference type="EMBL" id="LXQA010221561">
    <property type="protein sequence ID" value="MCI35245.1"/>
    <property type="molecule type" value="Genomic_DNA"/>
</dbReference>
<keyword evidence="3" id="KW-1185">Reference proteome</keyword>
<evidence type="ECO:0000313" key="3">
    <source>
        <dbReference type="Proteomes" id="UP000265520"/>
    </source>
</evidence>